<dbReference type="GO" id="GO:0000175">
    <property type="term" value="F:3'-5'-RNA exonuclease activity"/>
    <property type="evidence" value="ECO:0007669"/>
    <property type="project" value="TreeGrafter"/>
</dbReference>
<sequence>MERKFLTNVKYLLNNHLICSAKLTLQPFPVKCCRHEELVIQENRKEIVIFVGRDVDDTIIKLRELKDLEENSSSSIKITIDGVVDSDAQLKKLENALDELSVESEMKVKSVERNCIELVVEIDNCYFKDKQKLLQAVLKFFTCLQEKQAFKWKGNKVTIVITIDEGFDEQDIMEEDKGNTSLVVENTKHFEEADNEALLELADQHINNGKQQRAKTTIAKLLARLDKEFNVTKGSKRTDLSEIMNACHTKRIGKQYKKCSLLLMKISGGVFDALRSYYTGLVCCGNPDLYEHEKLSSHIWKTIQAVGIHNLKSDNIQTDENYDSENTSSKDSGYSYFSHIDLVEFTNIDSKATFEVRSIADSQYSASSSVSTKSHRQKVRRKTKSLRNKKHLPMQNLPVCQSSKNDVIINWIDDCFQSMTSDQYQRAETAENIEDLNLNSNQGNQEIRYCEGDNLSENMSDVSTCTLSLTGVSADEFSGSEYDISVSDCDWYSLGSDIEEESVYNEENISEEQTYYERSILYHSGEIKARNILEEEYFQKGLDLNDEWIESVGSQYFKRKNNIYNEILNKNFHQESICKPVETKDEIQEIYIAGRSKCGQTFTDDTVVVKIYSKQYLGKVHGEVVSLLDRHRYKDMKHPVFVCLLDWKEGYLMKTLCRTVPKLHVLHSKVDERFNKSRVEIYNYDAINGILNFSHFHDVQEGEREQWLFIVAFIKWKPNRIYPLAAVIGVIHCSQNPYDGIRIMSKEHQVPYFYQKSTVEGTQAAVEKNRAFDVTNYIDRSNTLRIFTIDPPGSKDLDDAFSVMMRIDGSYVVGIHITDVTTIVKKDDLVDIEAKARCVTFYPGKGFRPFAMLPEPLSERICSLLPNQKRPVISVYFKFNSKGELAVTEPTIQKSIIRSCKQFTYKEVQNILDDKLEKQQIELLHDVKMLYKLSKRLKENRLGMLRFHCQLK</sequence>
<proteinExistence type="predicted"/>
<dbReference type="InterPro" id="IPR012340">
    <property type="entry name" value="NA-bd_OB-fold"/>
</dbReference>
<dbReference type="Proteomes" id="UP000683360">
    <property type="component" value="Unassembled WGS sequence"/>
</dbReference>
<dbReference type="InterPro" id="IPR001900">
    <property type="entry name" value="RNase_II/R"/>
</dbReference>
<feature type="domain" description="RNB" evidence="1">
    <location>
        <begin position="777"/>
        <end position="952"/>
    </location>
</feature>
<dbReference type="GO" id="GO:0003723">
    <property type="term" value="F:RNA binding"/>
    <property type="evidence" value="ECO:0007669"/>
    <property type="project" value="InterPro"/>
</dbReference>
<evidence type="ECO:0000259" key="1">
    <source>
        <dbReference type="SMART" id="SM00955"/>
    </source>
</evidence>
<evidence type="ECO:0000313" key="3">
    <source>
        <dbReference type="Proteomes" id="UP000683360"/>
    </source>
</evidence>
<dbReference type="Pfam" id="PF25049">
    <property type="entry name" value="OB_HELZ2"/>
    <property type="match status" value="1"/>
</dbReference>
<dbReference type="AlphaFoldDB" id="A0A8S3V161"/>
<organism evidence="2 3">
    <name type="scientific">Mytilus edulis</name>
    <name type="common">Blue mussel</name>
    <dbReference type="NCBI Taxonomy" id="6550"/>
    <lineage>
        <taxon>Eukaryota</taxon>
        <taxon>Metazoa</taxon>
        <taxon>Spiralia</taxon>
        <taxon>Lophotrochozoa</taxon>
        <taxon>Mollusca</taxon>
        <taxon>Bivalvia</taxon>
        <taxon>Autobranchia</taxon>
        <taxon>Pteriomorphia</taxon>
        <taxon>Mytilida</taxon>
        <taxon>Mytiloidea</taxon>
        <taxon>Mytilidae</taxon>
        <taxon>Mytilinae</taxon>
        <taxon>Mytilus</taxon>
    </lineage>
</organism>
<dbReference type="InterPro" id="IPR050180">
    <property type="entry name" value="RNR_Ribonuclease"/>
</dbReference>
<dbReference type="GO" id="GO:0006402">
    <property type="term" value="P:mRNA catabolic process"/>
    <property type="evidence" value="ECO:0007669"/>
    <property type="project" value="TreeGrafter"/>
</dbReference>
<gene>
    <name evidence="2" type="ORF">MEDL_59997</name>
</gene>
<accession>A0A8S3V161</accession>
<evidence type="ECO:0000313" key="2">
    <source>
        <dbReference type="EMBL" id="CAG2248109.1"/>
    </source>
</evidence>
<dbReference type="PANTHER" id="PTHR23355:SF9">
    <property type="entry name" value="DIS3-LIKE EXONUCLEASE 2"/>
    <property type="match status" value="1"/>
</dbReference>
<dbReference type="Pfam" id="PF00773">
    <property type="entry name" value="RNB"/>
    <property type="match status" value="1"/>
</dbReference>
<dbReference type="EMBL" id="CAJPWZ010002922">
    <property type="protein sequence ID" value="CAG2248109.1"/>
    <property type="molecule type" value="Genomic_DNA"/>
</dbReference>
<dbReference type="PANTHER" id="PTHR23355">
    <property type="entry name" value="RIBONUCLEASE"/>
    <property type="match status" value="1"/>
</dbReference>
<dbReference type="OrthoDB" id="6202705at2759"/>
<comment type="caution">
    <text evidence="2">The sequence shown here is derived from an EMBL/GenBank/DDBJ whole genome shotgun (WGS) entry which is preliminary data.</text>
</comment>
<protein>
    <recommendedName>
        <fullName evidence="1">RNB domain-containing protein</fullName>
    </recommendedName>
</protein>
<reference evidence="2" key="1">
    <citation type="submission" date="2021-03" db="EMBL/GenBank/DDBJ databases">
        <authorList>
            <person name="Bekaert M."/>
        </authorList>
    </citation>
    <scope>NUCLEOTIDE SEQUENCE</scope>
</reference>
<name>A0A8S3V161_MYTED</name>
<keyword evidence="3" id="KW-1185">Reference proteome</keyword>
<dbReference type="SUPFAM" id="SSF50249">
    <property type="entry name" value="Nucleic acid-binding proteins"/>
    <property type="match status" value="1"/>
</dbReference>
<dbReference type="InterPro" id="IPR056787">
    <property type="entry name" value="OB_HELZ2"/>
</dbReference>
<dbReference type="GO" id="GO:0000932">
    <property type="term" value="C:P-body"/>
    <property type="evidence" value="ECO:0007669"/>
    <property type="project" value="TreeGrafter"/>
</dbReference>
<dbReference type="SMART" id="SM00955">
    <property type="entry name" value="RNB"/>
    <property type="match status" value="1"/>
</dbReference>